<proteinExistence type="predicted"/>
<keyword evidence="7" id="KW-1185">Reference proteome</keyword>
<comment type="subcellular location">
    <subcellularLocation>
        <location evidence="1">Nucleus</location>
    </subcellularLocation>
</comment>
<comment type="caution">
    <text evidence="6">The sequence shown here is derived from an EMBL/GenBank/DDBJ whole genome shotgun (WGS) entry which is preliminary data.</text>
</comment>
<dbReference type="InterPro" id="IPR052035">
    <property type="entry name" value="ZnF_BED_domain_contain"/>
</dbReference>
<dbReference type="EMBL" id="JARBHB010000016">
    <property type="protein sequence ID" value="KAJ8867100.1"/>
    <property type="molecule type" value="Genomic_DNA"/>
</dbReference>
<evidence type="ECO:0000313" key="6">
    <source>
        <dbReference type="EMBL" id="KAJ8867100.1"/>
    </source>
</evidence>
<evidence type="ECO:0000256" key="1">
    <source>
        <dbReference type="ARBA" id="ARBA00004123"/>
    </source>
</evidence>
<sequence length="104" mass="11718">MVLDFQPYTVVEDTGFQRLLNVLEPSVVPKMYDTVKSKIQTYLNNSVSSLPCLSLTSDLWTSRANDSYISLTCHYLDECFNMTSYVLGNSNFPGEHTGASIYCK</sequence>
<evidence type="ECO:0000256" key="2">
    <source>
        <dbReference type="ARBA" id="ARBA00022723"/>
    </source>
</evidence>
<dbReference type="PANTHER" id="PTHR46481">
    <property type="entry name" value="ZINC FINGER BED DOMAIN-CONTAINING PROTEIN 4"/>
    <property type="match status" value="1"/>
</dbReference>
<keyword evidence="5" id="KW-0539">Nucleus</keyword>
<accession>A0ABQ9G3Q7</accession>
<protein>
    <submittedName>
        <fullName evidence="6">Uncharacterized protein</fullName>
    </submittedName>
</protein>
<evidence type="ECO:0000313" key="7">
    <source>
        <dbReference type="Proteomes" id="UP001159363"/>
    </source>
</evidence>
<evidence type="ECO:0000256" key="5">
    <source>
        <dbReference type="ARBA" id="ARBA00023242"/>
    </source>
</evidence>
<organism evidence="6 7">
    <name type="scientific">Dryococelus australis</name>
    <dbReference type="NCBI Taxonomy" id="614101"/>
    <lineage>
        <taxon>Eukaryota</taxon>
        <taxon>Metazoa</taxon>
        <taxon>Ecdysozoa</taxon>
        <taxon>Arthropoda</taxon>
        <taxon>Hexapoda</taxon>
        <taxon>Insecta</taxon>
        <taxon>Pterygota</taxon>
        <taxon>Neoptera</taxon>
        <taxon>Polyneoptera</taxon>
        <taxon>Phasmatodea</taxon>
        <taxon>Verophasmatodea</taxon>
        <taxon>Anareolatae</taxon>
        <taxon>Phasmatidae</taxon>
        <taxon>Eurycanthinae</taxon>
        <taxon>Dryococelus</taxon>
    </lineage>
</organism>
<gene>
    <name evidence="6" type="ORF">PR048_032962</name>
</gene>
<keyword evidence="2" id="KW-0479">Metal-binding</keyword>
<reference evidence="6 7" key="1">
    <citation type="submission" date="2023-02" db="EMBL/GenBank/DDBJ databases">
        <title>LHISI_Scaffold_Assembly.</title>
        <authorList>
            <person name="Stuart O.P."/>
            <person name="Cleave R."/>
            <person name="Magrath M.J.L."/>
            <person name="Mikheyev A.S."/>
        </authorList>
    </citation>
    <scope>NUCLEOTIDE SEQUENCE [LARGE SCALE GENOMIC DNA]</scope>
    <source>
        <strain evidence="6">Daus_M_001</strain>
        <tissue evidence="6">Leg muscle</tissue>
    </source>
</reference>
<name>A0ABQ9G3Q7_9NEOP</name>
<evidence type="ECO:0000256" key="3">
    <source>
        <dbReference type="ARBA" id="ARBA00022771"/>
    </source>
</evidence>
<keyword evidence="3" id="KW-0863">Zinc-finger</keyword>
<keyword evidence="4" id="KW-0862">Zinc</keyword>
<dbReference type="PANTHER" id="PTHR46481:SF10">
    <property type="entry name" value="ZINC FINGER BED DOMAIN-CONTAINING PROTEIN 39"/>
    <property type="match status" value="1"/>
</dbReference>
<evidence type="ECO:0000256" key="4">
    <source>
        <dbReference type="ARBA" id="ARBA00022833"/>
    </source>
</evidence>
<dbReference type="Proteomes" id="UP001159363">
    <property type="component" value="Chromosome 15"/>
</dbReference>